<evidence type="ECO:0000313" key="3">
    <source>
        <dbReference type="Proteomes" id="UP000030926"/>
    </source>
</evidence>
<feature type="domain" description="Helicase C-terminal" evidence="1">
    <location>
        <begin position="312"/>
        <end position="468"/>
    </location>
</feature>
<dbReference type="InterPro" id="IPR006935">
    <property type="entry name" value="Helicase/UvrB_N"/>
</dbReference>
<keyword evidence="3" id="KW-1185">Reference proteome</keyword>
<reference evidence="3" key="1">
    <citation type="submission" date="2014-10" db="EMBL/GenBank/DDBJ databases">
        <title>Characterization and complete genome sequence of the Shigella flexneri bacteriophage pSf-2.</title>
        <authorList>
            <person name="Jun J.W."/>
            <person name="Park S.C."/>
        </authorList>
    </citation>
    <scope>NUCLEOTIDE SEQUENCE [LARGE SCALE GENOMIC DNA]</scope>
</reference>
<dbReference type="PANTHER" id="PTHR47396">
    <property type="entry name" value="TYPE I RESTRICTION ENZYME ECOKI R PROTEIN"/>
    <property type="match status" value="1"/>
</dbReference>
<dbReference type="Gene3D" id="3.40.50.300">
    <property type="entry name" value="P-loop containing nucleotide triphosphate hydrolases"/>
    <property type="match status" value="2"/>
</dbReference>
<dbReference type="Pfam" id="PF00271">
    <property type="entry name" value="Helicase_C"/>
    <property type="match status" value="1"/>
</dbReference>
<dbReference type="SUPFAM" id="SSF52540">
    <property type="entry name" value="P-loop containing nucleoside triphosphate hydrolases"/>
    <property type="match status" value="1"/>
</dbReference>
<sequence length="672" mass="75932">MTMNIKKQIALLGEDYIKRTQERFTVGEVVPYPYQVVAYTEIAKRLSNYEHPFFVKASVSAGKTIIFAMVAKQCQKMGLKMLVLARQGEIVDQDSEEIDNFGVTNSIFSASLGIKSCYFPIVVGSEGTVANGLDNELADFVPHVIGIDECHQVDWEDLAQAIEGKETMEQMKGEKGKVIMDGDIPLIGNDGKPLLGTKRSQYTIVIMEMMRRCKKVHGHDLRIFGMTGSEFRGVVPILVENPKALGFWRERVTDIDTNYLIEFGSVVPTIFGSTDGVHYDLDKFKASSEDGVQDFTEKDMKAMEDEILHDKSLTQRIMQMVAKKAEERNAVLITCAGVRHCKEAAAALPPGSTYAIITGDTDNKARKKILDDVRAGKIKYTFQVMALTTGVNVPNWDFSVILRKIGSLTLLIQLLGRGMRLLKSWQVAEGMVKQDHLVWDFAGTMDELGQLYFDPILEQAQFQKRFENGKDPKTCPKCGCVNSFYARRCVNVIDGERCDHFWISQICEDQVDERTGKILVKGCGAENDVVARVCRCCDVSLVDPNLKLSGKAYTKNDWYEVKNFEVTLTKNQKGVIYKYTLINDDGDEFKAYEKFFPESDSKICGTLWKTKGVLPHVSDPKMRRYFIGMKNAIKIVQYSHHIAHPVRVTHRRNQKKEDIISRKDFGMEDIPE</sequence>
<dbReference type="EMBL" id="KP085586">
    <property type="protein sequence ID" value="AIZ95038.1"/>
    <property type="molecule type" value="Genomic_DNA"/>
</dbReference>
<protein>
    <recommendedName>
        <fullName evidence="1">Helicase C-terminal domain-containing protein</fullName>
    </recommendedName>
</protein>
<dbReference type="OrthoDB" id="1659at10239"/>
<accession>A0A0A7NRS7</accession>
<dbReference type="RefSeq" id="YP_009112951.1">
    <property type="nucleotide sequence ID" value="NC_026010.1"/>
</dbReference>
<organism evidence="2 3">
    <name type="scientific">Shigella phage pSf-2</name>
    <dbReference type="NCBI Taxonomy" id="1572702"/>
    <lineage>
        <taxon>Viruses</taxon>
        <taxon>Duplodnaviria</taxon>
        <taxon>Heunggongvirae</taxon>
        <taxon>Uroviricota</taxon>
        <taxon>Caudoviricetes</taxon>
        <taxon>Drexlerviridae</taxon>
        <taxon>Tunavirinae</taxon>
        <taxon>Tunavirus</taxon>
        <taxon>Tunavirus PSf2</taxon>
    </lineage>
</organism>
<dbReference type="PROSITE" id="PS51194">
    <property type="entry name" value="HELICASE_CTER"/>
    <property type="match status" value="1"/>
</dbReference>
<dbReference type="InterPro" id="IPR050742">
    <property type="entry name" value="Helicase_Restrict-Modif_Enz"/>
</dbReference>
<dbReference type="KEGG" id="vg:22807739"/>
<dbReference type="GO" id="GO:0005524">
    <property type="term" value="F:ATP binding"/>
    <property type="evidence" value="ECO:0007669"/>
    <property type="project" value="InterPro"/>
</dbReference>
<dbReference type="GO" id="GO:0016787">
    <property type="term" value="F:hydrolase activity"/>
    <property type="evidence" value="ECO:0007669"/>
    <property type="project" value="InterPro"/>
</dbReference>
<dbReference type="GeneID" id="22807739"/>
<dbReference type="Proteomes" id="UP000030926">
    <property type="component" value="Segment"/>
</dbReference>
<evidence type="ECO:0000259" key="1">
    <source>
        <dbReference type="PROSITE" id="PS51194"/>
    </source>
</evidence>
<dbReference type="InterPro" id="IPR027417">
    <property type="entry name" value="P-loop_NTPase"/>
</dbReference>
<reference evidence="2 3" key="2">
    <citation type="journal article" date="2016" name="Curr. Microbiol.">
        <title>Isolation and Comparative Genomic Analysis of T1-Like Shigella Bacteriophage pSf-2.</title>
        <authorList>
            <person name="Jun J.W."/>
            <person name="Kim H.J."/>
            <person name="Yun S.K."/>
            <person name="Chai J.Y."/>
            <person name="Lee B.C."/>
            <person name="Park S.C."/>
        </authorList>
    </citation>
    <scope>NUCLEOTIDE SEQUENCE [LARGE SCALE GENOMIC DNA]</scope>
</reference>
<proteinExistence type="predicted"/>
<dbReference type="Pfam" id="PF04851">
    <property type="entry name" value="ResIII"/>
    <property type="match status" value="1"/>
</dbReference>
<dbReference type="InterPro" id="IPR001650">
    <property type="entry name" value="Helicase_C-like"/>
</dbReference>
<dbReference type="GO" id="GO:0003677">
    <property type="term" value="F:DNA binding"/>
    <property type="evidence" value="ECO:0007669"/>
    <property type="project" value="InterPro"/>
</dbReference>
<evidence type="ECO:0000313" key="2">
    <source>
        <dbReference type="EMBL" id="AIZ95038.1"/>
    </source>
</evidence>
<dbReference type="PANTHER" id="PTHR47396:SF1">
    <property type="entry name" value="ATP-DEPENDENT HELICASE IRC3-RELATED"/>
    <property type="match status" value="1"/>
</dbReference>
<gene>
    <name evidence="2" type="ORF">pSf2_013</name>
</gene>
<name>A0A0A7NRS7_9CAUD</name>